<dbReference type="EMBL" id="RYFC01000003">
    <property type="protein sequence ID" value="RTZ46354.1"/>
    <property type="molecule type" value="Genomic_DNA"/>
</dbReference>
<dbReference type="Proteomes" id="UP000276953">
    <property type="component" value="Unassembled WGS sequence"/>
</dbReference>
<evidence type="ECO:0000256" key="1">
    <source>
        <dbReference type="SAM" id="Phobius"/>
    </source>
</evidence>
<keyword evidence="1" id="KW-0812">Transmembrane</keyword>
<evidence type="ECO:0000313" key="3">
    <source>
        <dbReference type="Proteomes" id="UP000276953"/>
    </source>
</evidence>
<organism evidence="2 3">
    <name type="scientific">Chryseobacterium arthrosphaerae</name>
    <dbReference type="NCBI Taxonomy" id="651561"/>
    <lineage>
        <taxon>Bacteria</taxon>
        <taxon>Pseudomonadati</taxon>
        <taxon>Bacteroidota</taxon>
        <taxon>Flavobacteriia</taxon>
        <taxon>Flavobacteriales</taxon>
        <taxon>Weeksellaceae</taxon>
        <taxon>Chryseobacterium group</taxon>
        <taxon>Chryseobacterium</taxon>
    </lineage>
</organism>
<evidence type="ECO:0008006" key="4">
    <source>
        <dbReference type="Google" id="ProtNLM"/>
    </source>
</evidence>
<dbReference type="AlphaFoldDB" id="A0A3S0N1U0"/>
<reference evidence="2 3" key="1">
    <citation type="submission" date="2018-12" db="EMBL/GenBank/DDBJ databases">
        <title>Draft Genome Sequence of Chryseobacterium arthrosphaerae strain ED882-96 Isolated from the Blood of a Patient with Liver Cirrhosis in Taiwan.</title>
        <authorList>
            <person name="Lin J.-N."/>
            <person name="Lai C.-H."/>
            <person name="Yang C.-H."/>
            <person name="Huang Y.-H."/>
        </authorList>
    </citation>
    <scope>NUCLEOTIDE SEQUENCE [LARGE SCALE GENOMIC DNA]</scope>
    <source>
        <strain evidence="2 3">ED882-96</strain>
    </source>
</reference>
<gene>
    <name evidence="2" type="ORF">EJ377_18665</name>
</gene>
<protein>
    <recommendedName>
        <fullName evidence="4">Peptidase S41</fullName>
    </recommendedName>
</protein>
<accession>A0A3S0N1U0</accession>
<evidence type="ECO:0000313" key="2">
    <source>
        <dbReference type="EMBL" id="RTZ46354.1"/>
    </source>
</evidence>
<sequence length="208" mass="24526">MKNYSLIFLLAILSSCASIKRHNEQRASCIPPEQLKEDVDYAYAKLKQMHPQLYWYIPKQELERKFDSLKQTLNEPLTPLQFYFKLQPVIAGIREGHLSLRIPRKKFTKKEIKKFEHQKGLFSRFQYYVDGDRMYIVQNPDSIENIKPGTEILSINQVPVSDYIKKYRGLISSDGIILLSSLIFKGPFFYFLYRGKRTYQPGNTYHSL</sequence>
<name>A0A3S0N1U0_9FLAO</name>
<keyword evidence="1" id="KW-0472">Membrane</keyword>
<keyword evidence="1" id="KW-1133">Transmembrane helix</keyword>
<comment type="caution">
    <text evidence="2">The sequence shown here is derived from an EMBL/GenBank/DDBJ whole genome shotgun (WGS) entry which is preliminary data.</text>
</comment>
<proteinExistence type="predicted"/>
<feature type="transmembrane region" description="Helical" evidence="1">
    <location>
        <begin position="175"/>
        <end position="193"/>
    </location>
</feature>
<dbReference type="PROSITE" id="PS51257">
    <property type="entry name" value="PROKAR_LIPOPROTEIN"/>
    <property type="match status" value="1"/>
</dbReference>